<evidence type="ECO:0000256" key="3">
    <source>
        <dbReference type="ARBA" id="ARBA00022553"/>
    </source>
</evidence>
<keyword evidence="9" id="KW-0472">Membrane</keyword>
<dbReference type="Gene3D" id="1.20.5.1930">
    <property type="match status" value="1"/>
</dbReference>
<dbReference type="EMBL" id="AKFT01000032">
    <property type="protein sequence ID" value="EJF47122.1"/>
    <property type="molecule type" value="Genomic_DNA"/>
</dbReference>
<feature type="transmembrane region" description="Helical" evidence="9">
    <location>
        <begin position="74"/>
        <end position="96"/>
    </location>
</feature>
<dbReference type="GO" id="GO:0046983">
    <property type="term" value="F:protein dimerization activity"/>
    <property type="evidence" value="ECO:0007669"/>
    <property type="project" value="InterPro"/>
</dbReference>
<keyword evidence="12" id="KW-1185">Reference proteome</keyword>
<evidence type="ECO:0000256" key="6">
    <source>
        <dbReference type="ARBA" id="ARBA00022777"/>
    </source>
</evidence>
<comment type="catalytic activity">
    <reaction evidence="1">
        <text>ATP + protein L-histidine = ADP + protein N-phospho-L-histidine.</text>
        <dbReference type="EC" id="2.7.13.3"/>
    </reaction>
</comment>
<dbReference type="Pfam" id="PF07730">
    <property type="entry name" value="HisKA_3"/>
    <property type="match status" value="1"/>
</dbReference>
<dbReference type="AlphaFoldDB" id="J0NQP7"/>
<keyword evidence="8" id="KW-0902">Two-component regulatory system</keyword>
<keyword evidence="6 11" id="KW-0418">Kinase</keyword>
<dbReference type="Gene3D" id="3.30.565.10">
    <property type="entry name" value="Histidine kinase-like ATPase, C-terminal domain"/>
    <property type="match status" value="1"/>
</dbReference>
<feature type="transmembrane region" description="Helical" evidence="9">
    <location>
        <begin position="25"/>
        <end position="54"/>
    </location>
</feature>
<evidence type="ECO:0000313" key="12">
    <source>
        <dbReference type="Proteomes" id="UP000002941"/>
    </source>
</evidence>
<keyword evidence="9" id="KW-0812">Transmembrane</keyword>
<dbReference type="CDD" id="cd16917">
    <property type="entry name" value="HATPase_UhpB-NarQ-NarX-like"/>
    <property type="match status" value="1"/>
</dbReference>
<feature type="transmembrane region" description="Helical" evidence="9">
    <location>
        <begin position="108"/>
        <end position="131"/>
    </location>
</feature>
<keyword evidence="9" id="KW-1133">Transmembrane helix</keyword>
<evidence type="ECO:0000256" key="2">
    <source>
        <dbReference type="ARBA" id="ARBA00012438"/>
    </source>
</evidence>
<gene>
    <name evidence="11" type="ORF">HMPREF1318_1206</name>
</gene>
<evidence type="ECO:0000256" key="1">
    <source>
        <dbReference type="ARBA" id="ARBA00000085"/>
    </source>
</evidence>
<dbReference type="SUPFAM" id="SSF55874">
    <property type="entry name" value="ATPase domain of HSP90 chaperone/DNA topoisomerase II/histidine kinase"/>
    <property type="match status" value="1"/>
</dbReference>
<dbReference type="eggNOG" id="COG4585">
    <property type="taxonomic scope" value="Bacteria"/>
</dbReference>
<dbReference type="GO" id="GO:0016020">
    <property type="term" value="C:membrane"/>
    <property type="evidence" value="ECO:0007669"/>
    <property type="project" value="InterPro"/>
</dbReference>
<protein>
    <recommendedName>
        <fullName evidence="2">histidine kinase</fullName>
        <ecNumber evidence="2">2.7.13.3</ecNumber>
    </recommendedName>
</protein>
<dbReference type="InterPro" id="IPR050482">
    <property type="entry name" value="Sensor_HK_TwoCompSys"/>
</dbReference>
<name>J0NQP7_9ACTO</name>
<dbReference type="PANTHER" id="PTHR24421">
    <property type="entry name" value="NITRATE/NITRITE SENSOR PROTEIN NARX-RELATED"/>
    <property type="match status" value="1"/>
</dbReference>
<keyword evidence="4" id="KW-0808">Transferase</keyword>
<sequence>MVREGRSAVVEVHNRGVKVLTDKGVLLGACVLSALAGGAVSAAVVVWLLLAVAVGGLCAVVEHRREAIAAPACYLVLGCFTTASLVGAPLVVYDLTRAAALGPRWARLVAPVCCALSALSASSAVSALSVLTPVAVSRWAPDAPSVASVIVSAVISVLAACLALRTVQEERVRGSLHAVRDDLHEKILALQDLNARMLEAQDYETRAAALSERTRIARDIHDGVGHLLTRLVLQAKALQVTHRDEPAVVADLAELDSSLGEALDSMRRSVHALSDEGEDLPTSLNLLASRCGIEQVPVDCSLEEAPPPEVSRCVIAVAREALTNAARHSRADSAQVRVVDYPAFWQITVVNEGGPLRDDLPARGGARTGMGLRSITERVEALGGTVRITPQPRFTVFATIPKGRESREAGA</sequence>
<comment type="caution">
    <text evidence="11">The sequence shown here is derived from an EMBL/GenBank/DDBJ whole genome shotgun (WGS) entry which is preliminary data.</text>
</comment>
<dbReference type="GO" id="GO:0000155">
    <property type="term" value="F:phosphorelay sensor kinase activity"/>
    <property type="evidence" value="ECO:0007669"/>
    <property type="project" value="InterPro"/>
</dbReference>
<reference evidence="11 12" key="1">
    <citation type="submission" date="2012-05" db="EMBL/GenBank/DDBJ databases">
        <authorList>
            <person name="Harkins D.M."/>
            <person name="Madupu R."/>
            <person name="Durkin A.S."/>
            <person name="Torralba M."/>
            <person name="Methe B."/>
            <person name="Sutton G.G."/>
            <person name="Nelson K.E."/>
        </authorList>
    </citation>
    <scope>NUCLEOTIDE SEQUENCE [LARGE SCALE GENOMIC DNA]</scope>
    <source>
        <strain evidence="11 12">F0489</strain>
    </source>
</reference>
<dbReference type="InterPro" id="IPR036890">
    <property type="entry name" value="HATPase_C_sf"/>
</dbReference>
<proteinExistence type="predicted"/>
<accession>J0NQP7</accession>
<evidence type="ECO:0000256" key="5">
    <source>
        <dbReference type="ARBA" id="ARBA00022741"/>
    </source>
</evidence>
<dbReference type="PANTHER" id="PTHR24421:SF10">
    <property type="entry name" value="NITRATE_NITRITE SENSOR PROTEIN NARQ"/>
    <property type="match status" value="1"/>
</dbReference>
<evidence type="ECO:0000259" key="10">
    <source>
        <dbReference type="SMART" id="SM00387"/>
    </source>
</evidence>
<evidence type="ECO:0000256" key="9">
    <source>
        <dbReference type="SAM" id="Phobius"/>
    </source>
</evidence>
<keyword evidence="5" id="KW-0547">Nucleotide-binding</keyword>
<feature type="domain" description="Histidine kinase/HSP90-like ATPase" evidence="10">
    <location>
        <begin position="309"/>
        <end position="404"/>
    </location>
</feature>
<dbReference type="Proteomes" id="UP000002941">
    <property type="component" value="Unassembled WGS sequence"/>
</dbReference>
<dbReference type="GO" id="GO:0005524">
    <property type="term" value="F:ATP binding"/>
    <property type="evidence" value="ECO:0007669"/>
    <property type="project" value="UniProtKB-KW"/>
</dbReference>
<organism evidence="11 12">
    <name type="scientific">Actinomyces massiliensis F0489</name>
    <dbReference type="NCBI Taxonomy" id="1125718"/>
    <lineage>
        <taxon>Bacteria</taxon>
        <taxon>Bacillati</taxon>
        <taxon>Actinomycetota</taxon>
        <taxon>Actinomycetes</taxon>
        <taxon>Actinomycetales</taxon>
        <taxon>Actinomycetaceae</taxon>
        <taxon>Actinomyces</taxon>
    </lineage>
</organism>
<dbReference type="InterPro" id="IPR003594">
    <property type="entry name" value="HATPase_dom"/>
</dbReference>
<dbReference type="InterPro" id="IPR011712">
    <property type="entry name" value="Sig_transdc_His_kin_sub3_dim/P"/>
</dbReference>
<keyword evidence="3" id="KW-0597">Phosphoprotein</keyword>
<dbReference type="SMART" id="SM00387">
    <property type="entry name" value="HATPase_c"/>
    <property type="match status" value="1"/>
</dbReference>
<dbReference type="PATRIC" id="fig|1125718.3.peg.476"/>
<dbReference type="Pfam" id="PF02518">
    <property type="entry name" value="HATPase_c"/>
    <property type="match status" value="1"/>
</dbReference>
<evidence type="ECO:0000313" key="11">
    <source>
        <dbReference type="EMBL" id="EJF47122.1"/>
    </source>
</evidence>
<dbReference type="EC" id="2.7.13.3" evidence="2"/>
<feature type="transmembrane region" description="Helical" evidence="9">
    <location>
        <begin position="143"/>
        <end position="164"/>
    </location>
</feature>
<evidence type="ECO:0000256" key="8">
    <source>
        <dbReference type="ARBA" id="ARBA00023012"/>
    </source>
</evidence>
<keyword evidence="7" id="KW-0067">ATP-binding</keyword>
<evidence type="ECO:0000256" key="4">
    <source>
        <dbReference type="ARBA" id="ARBA00022679"/>
    </source>
</evidence>
<evidence type="ECO:0000256" key="7">
    <source>
        <dbReference type="ARBA" id="ARBA00022840"/>
    </source>
</evidence>